<dbReference type="KEGG" id="ccin:107268102"/>
<evidence type="ECO:0000256" key="8">
    <source>
        <dbReference type="SAM" id="MobiDB-lite"/>
    </source>
</evidence>
<comment type="catalytic activity">
    <reaction evidence="7">
        <text>urea(in) = urea(out)</text>
        <dbReference type="Rhea" id="RHEA:32799"/>
        <dbReference type="ChEBI" id="CHEBI:16199"/>
    </reaction>
</comment>
<evidence type="ECO:0000256" key="6">
    <source>
        <dbReference type="ARBA" id="ARBA00023136"/>
    </source>
</evidence>
<keyword evidence="6 9" id="KW-0472">Membrane</keyword>
<protein>
    <submittedName>
        <fullName evidence="11 12">Urea transporter 1</fullName>
    </submittedName>
</protein>
<dbReference type="RefSeq" id="XP_015595995.1">
    <property type="nucleotide sequence ID" value="XM_015740509.2"/>
</dbReference>
<feature type="transmembrane region" description="Helical" evidence="9">
    <location>
        <begin position="157"/>
        <end position="176"/>
    </location>
</feature>
<comment type="similarity">
    <text evidence="2">Belongs to the urea transporter family.</text>
</comment>
<dbReference type="RefSeq" id="XP_024941141.1">
    <property type="nucleotide sequence ID" value="XM_025085373.1"/>
</dbReference>
<comment type="subcellular location">
    <subcellularLocation>
        <location evidence="1">Cell membrane</location>
        <topology evidence="1">Multi-pass membrane protein</topology>
    </subcellularLocation>
</comment>
<name>A0AAJ7BWD6_CEPCN</name>
<accession>A0AAJ7BWD6</accession>
<keyword evidence="4 9" id="KW-0812">Transmembrane</keyword>
<dbReference type="AlphaFoldDB" id="A0AAJ7BWD6"/>
<dbReference type="InterPro" id="IPR029020">
    <property type="entry name" value="Ammonium/urea_transptr"/>
</dbReference>
<dbReference type="PANTHER" id="PTHR10464">
    <property type="entry name" value="UREA TRANSPORTER"/>
    <property type="match status" value="1"/>
</dbReference>
<gene>
    <name evidence="11 12" type="primary">LOC107268102</name>
</gene>
<dbReference type="InterPro" id="IPR004937">
    <property type="entry name" value="Urea_transporter"/>
</dbReference>
<evidence type="ECO:0000313" key="12">
    <source>
        <dbReference type="RefSeq" id="XP_024941141.1"/>
    </source>
</evidence>
<evidence type="ECO:0000313" key="10">
    <source>
        <dbReference type="Proteomes" id="UP000694920"/>
    </source>
</evidence>
<keyword evidence="5 9" id="KW-1133">Transmembrane helix</keyword>
<dbReference type="Proteomes" id="UP000694920">
    <property type="component" value="Unplaced"/>
</dbReference>
<dbReference type="PANTHER" id="PTHR10464:SF4">
    <property type="entry name" value="UREA TRANSPORTER"/>
    <property type="match status" value="1"/>
</dbReference>
<evidence type="ECO:0000256" key="7">
    <source>
        <dbReference type="ARBA" id="ARBA00033993"/>
    </source>
</evidence>
<evidence type="ECO:0000256" key="1">
    <source>
        <dbReference type="ARBA" id="ARBA00004651"/>
    </source>
</evidence>
<reference evidence="11 12" key="1">
    <citation type="submission" date="2025-04" db="UniProtKB">
        <authorList>
            <consortium name="RefSeq"/>
        </authorList>
    </citation>
    <scope>IDENTIFICATION</scope>
</reference>
<dbReference type="GO" id="GO:0015204">
    <property type="term" value="F:urea transmembrane transporter activity"/>
    <property type="evidence" value="ECO:0007669"/>
    <property type="project" value="InterPro"/>
</dbReference>
<evidence type="ECO:0000256" key="9">
    <source>
        <dbReference type="SAM" id="Phobius"/>
    </source>
</evidence>
<keyword evidence="3" id="KW-1003">Cell membrane</keyword>
<feature type="transmembrane region" description="Helical" evidence="9">
    <location>
        <begin position="80"/>
        <end position="100"/>
    </location>
</feature>
<feature type="transmembrane region" description="Helical" evidence="9">
    <location>
        <begin position="233"/>
        <end position="251"/>
    </location>
</feature>
<dbReference type="GeneID" id="107268102"/>
<feature type="transmembrane region" description="Helical" evidence="9">
    <location>
        <begin position="257"/>
        <end position="276"/>
    </location>
</feature>
<dbReference type="Pfam" id="PF03253">
    <property type="entry name" value="UT"/>
    <property type="match status" value="1"/>
</dbReference>
<feature type="transmembrane region" description="Helical" evidence="9">
    <location>
        <begin position="183"/>
        <end position="202"/>
    </location>
</feature>
<keyword evidence="10" id="KW-1185">Reference proteome</keyword>
<evidence type="ECO:0000256" key="4">
    <source>
        <dbReference type="ARBA" id="ARBA00022692"/>
    </source>
</evidence>
<feature type="transmembrane region" description="Helical" evidence="9">
    <location>
        <begin position="208"/>
        <end position="228"/>
    </location>
</feature>
<dbReference type="GO" id="GO:0005886">
    <property type="term" value="C:plasma membrane"/>
    <property type="evidence" value="ECO:0007669"/>
    <property type="project" value="UniProtKB-SubCell"/>
</dbReference>
<proteinExistence type="inferred from homology"/>
<organism evidence="10 11">
    <name type="scientific">Cephus cinctus</name>
    <name type="common">Wheat stem sawfly</name>
    <dbReference type="NCBI Taxonomy" id="211228"/>
    <lineage>
        <taxon>Eukaryota</taxon>
        <taxon>Metazoa</taxon>
        <taxon>Ecdysozoa</taxon>
        <taxon>Arthropoda</taxon>
        <taxon>Hexapoda</taxon>
        <taxon>Insecta</taxon>
        <taxon>Pterygota</taxon>
        <taxon>Neoptera</taxon>
        <taxon>Endopterygota</taxon>
        <taxon>Hymenoptera</taxon>
        <taxon>Cephoidea</taxon>
        <taxon>Cephidae</taxon>
        <taxon>Cephus</taxon>
    </lineage>
</organism>
<feature type="region of interest" description="Disordered" evidence="8">
    <location>
        <begin position="305"/>
        <end position="337"/>
    </location>
</feature>
<evidence type="ECO:0000313" key="11">
    <source>
        <dbReference type="RefSeq" id="XP_015595995.1"/>
    </source>
</evidence>
<feature type="transmembrane region" description="Helical" evidence="9">
    <location>
        <begin position="55"/>
        <end position="73"/>
    </location>
</feature>
<evidence type="ECO:0000256" key="5">
    <source>
        <dbReference type="ARBA" id="ARBA00022989"/>
    </source>
</evidence>
<dbReference type="Gene3D" id="1.10.3430.10">
    <property type="entry name" value="Ammonium transporter AmtB like domains"/>
    <property type="match status" value="1"/>
</dbReference>
<sequence length="337" mass="36270">MLLLSVGTGLLGLLVSMLTNEQQATIGNGLTVHNPVLVGALTYNLIPKPYDPFDPFPLFLIFLGTVFSVYLARSIGNGRFPCLTWPVVVVEFLLLFVLTLNDHSPKVNSAISTRNLTDNATSDATMEYASHIVENGTVVNLNWGMVLQGAVTSASQVFALNDVAAGSVIYLALLIYSPAMAALSFIGASAGCLLGLLLGVPQQTVYDGIWGFNGVLTGSAMGGTFLVLNRQTVVATLIAVLFCPVLQFVLAPIAAKWGLPVLAAPFVLTVWLFLGLRESPGHTFPRPECMSFPEKQRYEFLKTRRALRSNRAEGSGEPETPTREEKRPSSTSCDLCT</sequence>
<evidence type="ECO:0000256" key="2">
    <source>
        <dbReference type="ARBA" id="ARBA00005914"/>
    </source>
</evidence>
<evidence type="ECO:0000256" key="3">
    <source>
        <dbReference type="ARBA" id="ARBA00022475"/>
    </source>
</evidence>